<feature type="region of interest" description="Disordered" evidence="1">
    <location>
        <begin position="1"/>
        <end position="87"/>
    </location>
</feature>
<protein>
    <submittedName>
        <fullName evidence="2">Uncharacterized protein</fullName>
    </submittedName>
</protein>
<feature type="compositionally biased region" description="Basic and acidic residues" evidence="1">
    <location>
        <begin position="1"/>
        <end position="10"/>
    </location>
</feature>
<feature type="compositionally biased region" description="Low complexity" evidence="1">
    <location>
        <begin position="11"/>
        <end position="20"/>
    </location>
</feature>
<proteinExistence type="predicted"/>
<name>A0A7R7TDM5_THETH</name>
<sequence length="87" mass="8608">MEPEGAEKGGPEAQAEAQGQGAPGGLRPDRDQGGVAQEGPVDGEAGEGPEEGGGQGLGLEAEPPVAHLRGEEGPGHGGVEARPKPRR</sequence>
<dbReference type="EMBL" id="AP024270">
    <property type="protein sequence ID" value="BCP66028.1"/>
    <property type="molecule type" value="Genomic_DNA"/>
</dbReference>
<evidence type="ECO:0000313" key="3">
    <source>
        <dbReference type="Proteomes" id="UP000596099"/>
    </source>
</evidence>
<dbReference type="Proteomes" id="UP000596099">
    <property type="component" value="Chromosome"/>
</dbReference>
<dbReference type="AlphaFoldDB" id="A0A7R7TDM5"/>
<accession>A0A7R7TDM5</accession>
<feature type="compositionally biased region" description="Basic and acidic residues" evidence="1">
    <location>
        <begin position="68"/>
        <end position="87"/>
    </location>
</feature>
<evidence type="ECO:0000256" key="1">
    <source>
        <dbReference type="SAM" id="MobiDB-lite"/>
    </source>
</evidence>
<gene>
    <name evidence="2" type="ORF">TthHB5018_09620</name>
</gene>
<organism evidence="2 3">
    <name type="scientific">Thermus thermophilus</name>
    <dbReference type="NCBI Taxonomy" id="274"/>
    <lineage>
        <taxon>Bacteria</taxon>
        <taxon>Thermotogati</taxon>
        <taxon>Deinococcota</taxon>
        <taxon>Deinococci</taxon>
        <taxon>Thermales</taxon>
        <taxon>Thermaceae</taxon>
        <taxon>Thermus</taxon>
    </lineage>
</organism>
<reference evidence="3" key="1">
    <citation type="submission" date="2021-01" db="EMBL/GenBank/DDBJ databases">
        <title>Complete Genome Sequence of Thermus thermophilus Strain HB5018, Isolated from Mine Onsen Hot Spring.</title>
        <authorList>
            <person name="Miyazaki K."/>
            <person name="Moriya T."/>
            <person name="Nemoto N."/>
            <person name="Oshima T."/>
            <person name="Yura K."/>
            <person name="Bessho Y."/>
        </authorList>
    </citation>
    <scope>NUCLEOTIDE SEQUENCE [LARGE SCALE GENOMIC DNA]</scope>
    <source>
        <strain evidence="3">HB5018</strain>
    </source>
</reference>
<evidence type="ECO:0000313" key="2">
    <source>
        <dbReference type="EMBL" id="BCP66028.1"/>
    </source>
</evidence>